<evidence type="ECO:0000313" key="5">
    <source>
        <dbReference type="Proteomes" id="UP000011116"/>
    </source>
</evidence>
<dbReference type="EnsemblPlants" id="HORVU.MOREX.r3.6HG0541850.1">
    <property type="protein sequence ID" value="HORVU.MOREX.r3.6HG0541850.1"/>
    <property type="gene ID" value="HORVU.MOREX.r3.6HG0541850"/>
</dbReference>
<keyword evidence="2" id="KW-1133">Transmembrane helix</keyword>
<protein>
    <recommendedName>
        <fullName evidence="3">DUF4220 domain-containing protein</fullName>
    </recommendedName>
</protein>
<evidence type="ECO:0000259" key="3">
    <source>
        <dbReference type="Pfam" id="PF13968"/>
    </source>
</evidence>
<dbReference type="InterPro" id="IPR025315">
    <property type="entry name" value="DUF4220"/>
</dbReference>
<dbReference type="Pfam" id="PF13968">
    <property type="entry name" value="DUF4220"/>
    <property type="match status" value="1"/>
</dbReference>
<dbReference type="Pfam" id="PF04578">
    <property type="entry name" value="DUF594"/>
    <property type="match status" value="1"/>
</dbReference>
<proteinExistence type="predicted"/>
<sequence>MGLSSAVDWWEEWQMRILVLGSLCVQFLLLCSAPFRKYAIPSWYRSIVWLAYLGGDAIAIYGLATLFNRQRRQDSGSANSSTSILEVVWAPVLLMHLGGQDHITAYNIEDNELWTRHLLTAVSQITVAVYVFSKSWKGGDKRLLQAAIVLFVPGILKCIEKPWTLKNASINSLVSSSDPQLMTAAGKSISLEEYVEGAIAFAQDDHVPQAQGEARADDLEANQHLQAHAEDHSDDPKPNHAPKIEHKLSTLGDMQQIDQDIINTRLRELLNLDQHINIRHPSHLFVDIASSFSDRLCVLNAFRTHYGEKAYELLQVGLFSMYDLFYTKQTMLSLPSGPIRHPWLLLCGYFLRIACLTLPYAAIGLFHSSHREAYNGHDVKVTYALFCCTAMLETYSIYAKMILILKLAASELSTEKSCVSVSQYSLIGFFARNIRHTIKMCVLSFVQCKDFLDQRWCMKPCKSSIALTELVLEYVKKGWKDQITDVESYWKFIDHRGEWTLQNKCEQDLIWSLRRPFDESVILWHIATDFCFFRCKAYPHERAREMSNYLTYLLFVKPEMLLPGTRCNLFKTANDELEAIVKQVKGDKLSLKAILKGDKPSQDILKGSKSFIQFLTGEKASQDEVEKGLMEIIFAKMKEREEVASCTELPLDADKNPAAEGLINNAWKISEALLAIDDESKMWNVIEGVWVEMLCFSASRCRGYLHAKSLGSGGELLTYIWLLLSHMGMETLPERLQRTELSTEEGNASIPPSTSQIPGSKDAPPFRRSRLHDTGARNTTS</sequence>
<dbReference type="InterPro" id="IPR007658">
    <property type="entry name" value="DUF594"/>
</dbReference>
<dbReference type="Gramene" id="HORVU.MOREX.r3.6HG0541850.1">
    <property type="protein sequence ID" value="HORVU.MOREX.r3.6HG0541850.1"/>
    <property type="gene ID" value="HORVU.MOREX.r3.6HG0541850"/>
</dbReference>
<evidence type="ECO:0000256" key="1">
    <source>
        <dbReference type="SAM" id="MobiDB-lite"/>
    </source>
</evidence>
<evidence type="ECO:0000313" key="4">
    <source>
        <dbReference type="EnsemblPlants" id="HORVU.MOREX.r3.6HG0541850.1"/>
    </source>
</evidence>
<dbReference type="PANTHER" id="PTHR31325">
    <property type="entry name" value="OS01G0798800 PROTEIN-RELATED"/>
    <property type="match status" value="1"/>
</dbReference>
<dbReference type="Proteomes" id="UP000011116">
    <property type="component" value="Chromosome 6H"/>
</dbReference>
<feature type="compositionally biased region" description="Polar residues" evidence="1">
    <location>
        <begin position="744"/>
        <end position="758"/>
    </location>
</feature>
<reference evidence="5" key="1">
    <citation type="journal article" date="2012" name="Nature">
        <title>A physical, genetic and functional sequence assembly of the barley genome.</title>
        <authorList>
            <consortium name="The International Barley Genome Sequencing Consortium"/>
            <person name="Mayer K.F."/>
            <person name="Waugh R."/>
            <person name="Brown J.W."/>
            <person name="Schulman A."/>
            <person name="Langridge P."/>
            <person name="Platzer M."/>
            <person name="Fincher G.B."/>
            <person name="Muehlbauer G.J."/>
            <person name="Sato K."/>
            <person name="Close T.J."/>
            <person name="Wise R.P."/>
            <person name="Stein N."/>
        </authorList>
    </citation>
    <scope>NUCLEOTIDE SEQUENCE [LARGE SCALE GENOMIC DNA]</scope>
    <source>
        <strain evidence="5">cv. Morex</strain>
    </source>
</reference>
<keyword evidence="2" id="KW-0472">Membrane</keyword>
<name>A0A8I6YYA6_HORVV</name>
<feature type="transmembrane region" description="Helical" evidence="2">
    <location>
        <begin position="47"/>
        <end position="67"/>
    </location>
</feature>
<keyword evidence="5" id="KW-1185">Reference proteome</keyword>
<feature type="domain" description="DUF4220" evidence="3">
    <location>
        <begin position="49"/>
        <end position="401"/>
    </location>
</feature>
<organism evidence="4 5">
    <name type="scientific">Hordeum vulgare subsp. vulgare</name>
    <name type="common">Domesticated barley</name>
    <dbReference type="NCBI Taxonomy" id="112509"/>
    <lineage>
        <taxon>Eukaryota</taxon>
        <taxon>Viridiplantae</taxon>
        <taxon>Streptophyta</taxon>
        <taxon>Embryophyta</taxon>
        <taxon>Tracheophyta</taxon>
        <taxon>Spermatophyta</taxon>
        <taxon>Magnoliopsida</taxon>
        <taxon>Liliopsida</taxon>
        <taxon>Poales</taxon>
        <taxon>Poaceae</taxon>
        <taxon>BOP clade</taxon>
        <taxon>Pooideae</taxon>
        <taxon>Triticodae</taxon>
        <taxon>Triticeae</taxon>
        <taxon>Hordeinae</taxon>
        <taxon>Hordeum</taxon>
    </lineage>
</organism>
<reference evidence="4" key="2">
    <citation type="submission" date="2020-10" db="EMBL/GenBank/DDBJ databases">
        <authorList>
            <person name="Scholz U."/>
            <person name="Mascher M."/>
            <person name="Fiebig A."/>
        </authorList>
    </citation>
    <scope>NUCLEOTIDE SEQUENCE [LARGE SCALE GENOMIC DNA]</scope>
    <source>
        <strain evidence="4">cv. Morex</strain>
    </source>
</reference>
<accession>A0A8I6YYA6</accession>
<dbReference type="AlphaFoldDB" id="A0A8I6YYA6"/>
<feature type="transmembrane region" description="Helical" evidence="2">
    <location>
        <begin position="13"/>
        <end position="35"/>
    </location>
</feature>
<evidence type="ECO:0000256" key="2">
    <source>
        <dbReference type="SAM" id="Phobius"/>
    </source>
</evidence>
<keyword evidence="2" id="KW-0812">Transmembrane</keyword>
<feature type="region of interest" description="Disordered" evidence="1">
    <location>
        <begin position="739"/>
        <end position="781"/>
    </location>
</feature>
<reference evidence="4" key="3">
    <citation type="submission" date="2022-01" db="UniProtKB">
        <authorList>
            <consortium name="EnsemblPlants"/>
        </authorList>
    </citation>
    <scope>IDENTIFICATION</scope>
    <source>
        <strain evidence="4">subsp. vulgare</strain>
    </source>
</reference>